<name>A0A1N7S9Y7_9BURK</name>
<protein>
    <submittedName>
        <fullName evidence="1">Uncharacterized protein</fullName>
    </submittedName>
</protein>
<dbReference type="AlphaFoldDB" id="A0A1N7S9Y7"/>
<proteinExistence type="predicted"/>
<dbReference type="STRING" id="1247936.BN2475_450053"/>
<gene>
    <name evidence="1" type="ORF">BN2475_450053</name>
</gene>
<keyword evidence="2" id="KW-1185">Reference proteome</keyword>
<sequence>MKCDDCGDGSLPVHTVNFSGIETMARQALLQCFDIVATIALLKHIVLHGLSSSSRPLSNHRSDDADSRRLFVRHEDKALHYVS</sequence>
<dbReference type="EMBL" id="CYGX02000045">
    <property type="protein sequence ID" value="SIT43788.1"/>
    <property type="molecule type" value="Genomic_DNA"/>
</dbReference>
<reference evidence="1 2" key="1">
    <citation type="submission" date="2016-12" db="EMBL/GenBank/DDBJ databases">
        <authorList>
            <person name="Song W.-J."/>
            <person name="Kurnit D.M."/>
        </authorList>
    </citation>
    <scope>NUCLEOTIDE SEQUENCE [LARGE SCALE GENOMIC DNA]</scope>
    <source>
        <strain evidence="1 2">STM7296</strain>
    </source>
</reference>
<organism evidence="1 2">
    <name type="scientific">Paraburkholderia ribeironis</name>
    <dbReference type="NCBI Taxonomy" id="1247936"/>
    <lineage>
        <taxon>Bacteria</taxon>
        <taxon>Pseudomonadati</taxon>
        <taxon>Pseudomonadota</taxon>
        <taxon>Betaproteobacteria</taxon>
        <taxon>Burkholderiales</taxon>
        <taxon>Burkholderiaceae</taxon>
        <taxon>Paraburkholderia</taxon>
    </lineage>
</organism>
<evidence type="ECO:0000313" key="1">
    <source>
        <dbReference type="EMBL" id="SIT43788.1"/>
    </source>
</evidence>
<evidence type="ECO:0000313" key="2">
    <source>
        <dbReference type="Proteomes" id="UP000187012"/>
    </source>
</evidence>
<accession>A0A1N7S9Y7</accession>
<dbReference type="Proteomes" id="UP000187012">
    <property type="component" value="Unassembled WGS sequence"/>
</dbReference>